<reference evidence="7" key="2">
    <citation type="submission" date="2014-02" db="EMBL/GenBank/DDBJ databases">
        <title>Complete DNA sequence of /Kuraishia capsulata/ illustrates novel genomic features among budding yeasts (/Saccharomycotina/).</title>
        <authorList>
            <person name="Morales L."/>
            <person name="Noel B."/>
            <person name="Porcel B."/>
            <person name="Marcet-Houben M."/>
            <person name="Hullo M-F."/>
            <person name="Sacerdot C."/>
            <person name="Tekaia F."/>
            <person name="Leh-Louis V."/>
            <person name="Despons L."/>
            <person name="Khanna V."/>
            <person name="Aury J-M."/>
            <person name="Barbe V."/>
            <person name="Couloux A."/>
            <person name="Labadie K."/>
            <person name="Pelletier E."/>
            <person name="Souciet J-L."/>
            <person name="Boekhout T."/>
            <person name="Gabaldon T."/>
            <person name="Wincker P."/>
            <person name="Dujon B."/>
        </authorList>
    </citation>
    <scope>NUCLEOTIDE SEQUENCE</scope>
    <source>
        <strain evidence="7">CBS 1993</strain>
    </source>
</reference>
<sequence length="720" mass="80498">MVAAAVEPGTPMSKHAESLQGSENGNKSLGRMLLKKALQDEVDVPVSDGTDMDIDDSIEETNGKSLLRKTQELATSSQSCDVPSEPPKKQQRLDFFSTASESDLKESDVSSPITIDPPTPEEPQLTKRPSRRAGKEIASYNIKAMFKKTMHPEEWELASPVPSVTGYPLETPPPLKIKKKALWPNKKLVIARKPKSTSPVTLKSEGASEDISTRESSIEPDESVIADEAENSHENAERRYRSKLNTQDSDALTKISVSRLGTHKKLKSVPRKGFKEAQETMPVVHHKAHPQSTPELEDRMKKVKQSPKKHSRANAFGFGPTTEPELEIEPRTQQNANGEATKDNDDFCSACGHLGIFLCCEGCPRSFHFVCCDPPYDEGNLPEGSWYCRECLAKRRAPPKHNVGIFSKLMNQAEIRNPASYRLPKKIRELYEGVSSSKTGEYQDESFKPDKVVKQGRLEEADSDVLYDRQGNPLTCYRCKETGIHGKQIVQCEYCSLAWHLDCLDPPLATAKTLGTKWKCPNHVEDLVAPKRKMKKPDVVDVSMTRGFQNDGNVEIINTSLEESSSEDEVVDLPTPPYFDITTTKNGVSAPLSDQNYKILTSENVVYRIPEKGIILDFLDIAKTKKRHEIEQIEEQNRRLVPDLHGDSRDFIDGVSSLSKKPMGLKLDFDELVRVALGPGAVVSNNDEKNMLTQDEINDLLKIKKLIEFKGRDKMLEFLG</sequence>
<dbReference type="GO" id="GO:0006357">
    <property type="term" value="P:regulation of transcription by RNA polymerase II"/>
    <property type="evidence" value="ECO:0007669"/>
    <property type="project" value="TreeGrafter"/>
</dbReference>
<keyword evidence="2 4" id="KW-0863">Zinc-finger</keyword>
<evidence type="ECO:0000256" key="2">
    <source>
        <dbReference type="ARBA" id="ARBA00022771"/>
    </source>
</evidence>
<dbReference type="Pfam" id="PF00628">
    <property type="entry name" value="PHD"/>
    <property type="match status" value="2"/>
</dbReference>
<feature type="region of interest" description="Disordered" evidence="5">
    <location>
        <begin position="193"/>
        <end position="245"/>
    </location>
</feature>
<dbReference type="InterPro" id="IPR011011">
    <property type="entry name" value="Znf_FYVE_PHD"/>
</dbReference>
<organism evidence="7 8">
    <name type="scientific">Kuraishia capsulata CBS 1993</name>
    <dbReference type="NCBI Taxonomy" id="1382522"/>
    <lineage>
        <taxon>Eukaryota</taxon>
        <taxon>Fungi</taxon>
        <taxon>Dikarya</taxon>
        <taxon>Ascomycota</taxon>
        <taxon>Saccharomycotina</taxon>
        <taxon>Pichiomycetes</taxon>
        <taxon>Pichiales</taxon>
        <taxon>Pichiaceae</taxon>
        <taxon>Kuraishia</taxon>
    </lineage>
</organism>
<dbReference type="SUPFAM" id="SSF57903">
    <property type="entry name" value="FYVE/PHD zinc finger"/>
    <property type="match status" value="2"/>
</dbReference>
<keyword evidence="8" id="KW-1185">Reference proteome</keyword>
<dbReference type="AlphaFoldDB" id="W6MRD1"/>
<dbReference type="InterPro" id="IPR019786">
    <property type="entry name" value="Zinc_finger_PHD-type_CS"/>
</dbReference>
<dbReference type="PANTHER" id="PTHR47636">
    <property type="entry name" value="TRANSCRIPTIONAL REGULATORY PROTEIN RCO1"/>
    <property type="match status" value="1"/>
</dbReference>
<keyword evidence="3" id="KW-0862">Zinc</keyword>
<dbReference type="RefSeq" id="XP_022460912.1">
    <property type="nucleotide sequence ID" value="XM_022606040.1"/>
</dbReference>
<dbReference type="STRING" id="1382522.W6MRD1"/>
<name>W6MRD1_9ASCO</name>
<dbReference type="PANTHER" id="PTHR47636:SF1">
    <property type="entry name" value="TRANSCRIPTIONAL REGULATORY PROTEIN RCO1"/>
    <property type="match status" value="1"/>
</dbReference>
<dbReference type="SMART" id="SM00249">
    <property type="entry name" value="PHD"/>
    <property type="match status" value="2"/>
</dbReference>
<dbReference type="CDD" id="cd15534">
    <property type="entry name" value="PHD2_PHF12_Rco1"/>
    <property type="match status" value="1"/>
</dbReference>
<evidence type="ECO:0000259" key="6">
    <source>
        <dbReference type="PROSITE" id="PS50016"/>
    </source>
</evidence>
<dbReference type="GO" id="GO:0032221">
    <property type="term" value="C:Rpd3S complex"/>
    <property type="evidence" value="ECO:0007669"/>
    <property type="project" value="TreeGrafter"/>
</dbReference>
<dbReference type="HOGENOM" id="CLU_020803_0_0_1"/>
<feature type="compositionally biased region" description="Polar residues" evidence="5">
    <location>
        <begin position="72"/>
        <end position="81"/>
    </location>
</feature>
<feature type="compositionally biased region" description="Acidic residues" evidence="5">
    <location>
        <begin position="50"/>
        <end position="59"/>
    </location>
</feature>
<feature type="compositionally biased region" description="Acidic residues" evidence="5">
    <location>
        <begin position="218"/>
        <end position="229"/>
    </location>
</feature>
<proteinExistence type="predicted"/>
<evidence type="ECO:0000256" key="1">
    <source>
        <dbReference type="ARBA" id="ARBA00022723"/>
    </source>
</evidence>
<evidence type="ECO:0000313" key="7">
    <source>
        <dbReference type="EMBL" id="CDK28923.1"/>
    </source>
</evidence>
<protein>
    <recommendedName>
        <fullName evidence="6">PHD-type domain-containing protein</fullName>
    </recommendedName>
</protein>
<dbReference type="Gene3D" id="3.30.40.10">
    <property type="entry name" value="Zinc/RING finger domain, C3HC4 (zinc finger)"/>
    <property type="match status" value="2"/>
</dbReference>
<feature type="region of interest" description="Disordered" evidence="5">
    <location>
        <begin position="1"/>
        <end position="136"/>
    </location>
</feature>
<dbReference type="InterPro" id="IPR019787">
    <property type="entry name" value="Znf_PHD-finger"/>
</dbReference>
<feature type="compositionally biased region" description="Basic and acidic residues" evidence="5">
    <location>
        <begin position="230"/>
        <end position="239"/>
    </location>
</feature>
<keyword evidence="1" id="KW-0479">Metal-binding</keyword>
<feature type="domain" description="PHD-type" evidence="6">
    <location>
        <begin position="345"/>
        <end position="394"/>
    </location>
</feature>
<dbReference type="CDD" id="cd15535">
    <property type="entry name" value="PHD1_Rco1"/>
    <property type="match status" value="1"/>
</dbReference>
<evidence type="ECO:0000313" key="8">
    <source>
        <dbReference type="Proteomes" id="UP000019384"/>
    </source>
</evidence>
<dbReference type="PROSITE" id="PS01359">
    <property type="entry name" value="ZF_PHD_1"/>
    <property type="match status" value="1"/>
</dbReference>
<dbReference type="OrthoDB" id="5876363at2759"/>
<evidence type="ECO:0000256" key="3">
    <source>
        <dbReference type="ARBA" id="ARBA00022833"/>
    </source>
</evidence>
<evidence type="ECO:0000256" key="5">
    <source>
        <dbReference type="SAM" id="MobiDB-lite"/>
    </source>
</evidence>
<dbReference type="InterPro" id="IPR013083">
    <property type="entry name" value="Znf_RING/FYVE/PHD"/>
</dbReference>
<gene>
    <name evidence="7" type="ORF">KUCA_T00004908001</name>
</gene>
<dbReference type="GeneID" id="34522300"/>
<feature type="region of interest" description="Disordered" evidence="5">
    <location>
        <begin position="305"/>
        <end position="324"/>
    </location>
</feature>
<dbReference type="Proteomes" id="UP000019384">
    <property type="component" value="Unassembled WGS sequence"/>
</dbReference>
<dbReference type="InterPro" id="IPR001965">
    <property type="entry name" value="Znf_PHD"/>
</dbReference>
<dbReference type="EMBL" id="HG793130">
    <property type="protein sequence ID" value="CDK28923.1"/>
    <property type="molecule type" value="Genomic_DNA"/>
</dbReference>
<accession>W6MRD1</accession>
<dbReference type="GO" id="GO:0008270">
    <property type="term" value="F:zinc ion binding"/>
    <property type="evidence" value="ECO:0007669"/>
    <property type="project" value="UniProtKB-KW"/>
</dbReference>
<dbReference type="PROSITE" id="PS50016">
    <property type="entry name" value="ZF_PHD_2"/>
    <property type="match status" value="1"/>
</dbReference>
<dbReference type="InterPro" id="IPR052819">
    <property type="entry name" value="Chromatin_regulatory_protein"/>
</dbReference>
<reference evidence="7" key="1">
    <citation type="submission" date="2013-12" db="EMBL/GenBank/DDBJ databases">
        <authorList>
            <person name="Genoscope - CEA"/>
        </authorList>
    </citation>
    <scope>NUCLEOTIDE SEQUENCE</scope>
    <source>
        <strain evidence="7">CBS 1993</strain>
    </source>
</reference>
<evidence type="ECO:0000256" key="4">
    <source>
        <dbReference type="PROSITE-ProRule" id="PRU00146"/>
    </source>
</evidence>